<keyword evidence="10" id="KW-1185">Reference proteome</keyword>
<dbReference type="EMBL" id="CAJOBC010002006">
    <property type="protein sequence ID" value="CAF3710470.1"/>
    <property type="molecule type" value="Genomic_DNA"/>
</dbReference>
<evidence type="ECO:0000256" key="2">
    <source>
        <dbReference type="ARBA" id="ARBA00022448"/>
    </source>
</evidence>
<comment type="subcellular location">
    <subcellularLocation>
        <location evidence="1">Membrane</location>
        <topology evidence="1">Multi-pass membrane protein</topology>
    </subcellularLocation>
</comment>
<dbReference type="OrthoDB" id="9999863at2759"/>
<dbReference type="GO" id="GO:0005886">
    <property type="term" value="C:plasma membrane"/>
    <property type="evidence" value="ECO:0007669"/>
    <property type="project" value="TreeGrafter"/>
</dbReference>
<dbReference type="AlphaFoldDB" id="A0A814BYB4"/>
<evidence type="ECO:0000256" key="5">
    <source>
        <dbReference type="ARBA" id="ARBA00023065"/>
    </source>
</evidence>
<comment type="caution">
    <text evidence="8">The sequence shown here is derived from an EMBL/GenBank/DDBJ whole genome shotgun (WGS) entry which is preliminary data.</text>
</comment>
<dbReference type="GO" id="GO:0030001">
    <property type="term" value="P:metal ion transport"/>
    <property type="evidence" value="ECO:0007669"/>
    <property type="project" value="UniProtKB-ARBA"/>
</dbReference>
<accession>A0A814BYB4</accession>
<evidence type="ECO:0000313" key="10">
    <source>
        <dbReference type="Proteomes" id="UP000663829"/>
    </source>
</evidence>
<proteinExistence type="predicted"/>
<evidence type="ECO:0000313" key="9">
    <source>
        <dbReference type="EMBL" id="CAF3710470.1"/>
    </source>
</evidence>
<feature type="transmembrane region" description="Helical" evidence="7">
    <location>
        <begin position="295"/>
        <end position="315"/>
    </location>
</feature>
<dbReference type="PANTHER" id="PTHR31064">
    <property type="entry name" value="POTASSIUM TRANSPORT PROTEIN DDB_G0292412-RELATED"/>
    <property type="match status" value="1"/>
</dbReference>
<evidence type="ECO:0000256" key="6">
    <source>
        <dbReference type="ARBA" id="ARBA00023136"/>
    </source>
</evidence>
<evidence type="ECO:0000313" key="8">
    <source>
        <dbReference type="EMBL" id="CAF0932759.1"/>
    </source>
</evidence>
<keyword evidence="6 7" id="KW-0472">Membrane</keyword>
<dbReference type="Pfam" id="PF02386">
    <property type="entry name" value="TrkH"/>
    <property type="match status" value="1"/>
</dbReference>
<keyword evidence="3 7" id="KW-0812">Transmembrane</keyword>
<dbReference type="InterPro" id="IPR003445">
    <property type="entry name" value="Cat_transpt"/>
</dbReference>
<name>A0A814BYB4_9BILA</name>
<dbReference type="Proteomes" id="UP000663829">
    <property type="component" value="Unassembled WGS sequence"/>
</dbReference>
<dbReference type="PANTHER" id="PTHR31064:SF30">
    <property type="entry name" value="HIGH-AFFINITY POTASSIUM TRANSPORT PROTEIN-RELATED"/>
    <property type="match status" value="1"/>
</dbReference>
<evidence type="ECO:0000256" key="7">
    <source>
        <dbReference type="SAM" id="Phobius"/>
    </source>
</evidence>
<gene>
    <name evidence="8" type="ORF">GPM918_LOCUS10275</name>
    <name evidence="9" type="ORF">SRO942_LOCUS10276</name>
</gene>
<dbReference type="GO" id="GO:0008324">
    <property type="term" value="F:monoatomic cation transmembrane transporter activity"/>
    <property type="evidence" value="ECO:0007669"/>
    <property type="project" value="InterPro"/>
</dbReference>
<evidence type="ECO:0000256" key="3">
    <source>
        <dbReference type="ARBA" id="ARBA00022692"/>
    </source>
</evidence>
<reference evidence="8" key="1">
    <citation type="submission" date="2021-02" db="EMBL/GenBank/DDBJ databases">
        <authorList>
            <person name="Nowell W R."/>
        </authorList>
    </citation>
    <scope>NUCLEOTIDE SEQUENCE</scope>
</reference>
<evidence type="ECO:0000256" key="1">
    <source>
        <dbReference type="ARBA" id="ARBA00004141"/>
    </source>
</evidence>
<dbReference type="InterPro" id="IPR051143">
    <property type="entry name" value="TrkH_K-transport"/>
</dbReference>
<dbReference type="EMBL" id="CAJNOQ010002006">
    <property type="protein sequence ID" value="CAF0932759.1"/>
    <property type="molecule type" value="Genomic_DNA"/>
</dbReference>
<sequence length="379" mass="43368">MIYISAPTRFLVAVGSELPLVETALTLLTNGVAVITPLILDLNNTRLGVHSTGTRFMVFMFEAVNARFGGYQTIDIQQLTSATLVIYCLLMSVKPQMLCAINETPFELEWILLQTQQKLQDKVISHSNEQRPHLEIFLPVDRMRHYLMRQGSLTRARAKNYFAISLKKAFIKKQIHEAPMDDLSVTKRRHHRRFSLISDGIVEYNQLSETSDRISLLRMKLLCILFAKNMVIGLFSLITSTRAWLFIFVYFICAFESYHMYPLDINITVFRIIFEVTSAFGGCGLSMAYPGISTSFATVLSTGSRIILIATMCMGRHRGLLDSMKDQEEIEYSASVLLESWKQIAILEEQEKDIRKEQRREELLNISVTLPISPLMTRF</sequence>
<keyword evidence="4 7" id="KW-1133">Transmembrane helix</keyword>
<evidence type="ECO:0000256" key="4">
    <source>
        <dbReference type="ARBA" id="ARBA00022989"/>
    </source>
</evidence>
<keyword evidence="5" id="KW-0406">Ion transport</keyword>
<keyword evidence="2" id="KW-0813">Transport</keyword>
<dbReference type="Proteomes" id="UP000681722">
    <property type="component" value="Unassembled WGS sequence"/>
</dbReference>
<organism evidence="8 10">
    <name type="scientific">Didymodactylos carnosus</name>
    <dbReference type="NCBI Taxonomy" id="1234261"/>
    <lineage>
        <taxon>Eukaryota</taxon>
        <taxon>Metazoa</taxon>
        <taxon>Spiralia</taxon>
        <taxon>Gnathifera</taxon>
        <taxon>Rotifera</taxon>
        <taxon>Eurotatoria</taxon>
        <taxon>Bdelloidea</taxon>
        <taxon>Philodinida</taxon>
        <taxon>Philodinidae</taxon>
        <taxon>Didymodactylos</taxon>
    </lineage>
</organism>
<protein>
    <submittedName>
        <fullName evidence="8">Uncharacterized protein</fullName>
    </submittedName>
</protein>